<dbReference type="EMBL" id="JAPDFR010000004">
    <property type="protein sequence ID" value="KAK0387088.1"/>
    <property type="molecule type" value="Genomic_DNA"/>
</dbReference>
<reference evidence="5" key="1">
    <citation type="submission" date="2022-10" db="EMBL/GenBank/DDBJ databases">
        <title>Determination and structural analysis of whole genome sequence of Sarocladium strictum F4-1.</title>
        <authorList>
            <person name="Hu L."/>
            <person name="Jiang Y."/>
        </authorList>
    </citation>
    <scope>NUCLEOTIDE SEQUENCE</scope>
    <source>
        <strain evidence="5">F4-1</strain>
    </source>
</reference>
<dbReference type="PANTHER" id="PTHR37534:SF11">
    <property type="entry name" value="ZN(II)2CYS6 TRANSCRIPTION FACTOR (EUROFUNG)"/>
    <property type="match status" value="1"/>
</dbReference>
<dbReference type="InterPro" id="IPR001138">
    <property type="entry name" value="Zn2Cys6_DnaBD"/>
</dbReference>
<dbReference type="InterPro" id="IPR036864">
    <property type="entry name" value="Zn2-C6_fun-type_DNA-bd_sf"/>
</dbReference>
<comment type="subcellular location">
    <subcellularLocation>
        <location evidence="1">Nucleus</location>
    </subcellularLocation>
</comment>
<dbReference type="Proteomes" id="UP001175261">
    <property type="component" value="Unassembled WGS sequence"/>
</dbReference>
<feature type="compositionally biased region" description="Low complexity" evidence="3">
    <location>
        <begin position="94"/>
        <end position="108"/>
    </location>
</feature>
<keyword evidence="2" id="KW-0539">Nucleus</keyword>
<dbReference type="PANTHER" id="PTHR37534">
    <property type="entry name" value="TRANSCRIPTIONAL ACTIVATOR PROTEIN UGA3"/>
    <property type="match status" value="1"/>
</dbReference>
<gene>
    <name evidence="5" type="ORF">NLU13_5401</name>
</gene>
<organism evidence="5 6">
    <name type="scientific">Sarocladium strictum</name>
    <name type="common">Black bundle disease fungus</name>
    <name type="synonym">Acremonium strictum</name>
    <dbReference type="NCBI Taxonomy" id="5046"/>
    <lineage>
        <taxon>Eukaryota</taxon>
        <taxon>Fungi</taxon>
        <taxon>Dikarya</taxon>
        <taxon>Ascomycota</taxon>
        <taxon>Pezizomycotina</taxon>
        <taxon>Sordariomycetes</taxon>
        <taxon>Hypocreomycetidae</taxon>
        <taxon>Hypocreales</taxon>
        <taxon>Sarocladiaceae</taxon>
        <taxon>Sarocladium</taxon>
    </lineage>
</organism>
<dbReference type="GO" id="GO:0000976">
    <property type="term" value="F:transcription cis-regulatory region binding"/>
    <property type="evidence" value="ECO:0007669"/>
    <property type="project" value="TreeGrafter"/>
</dbReference>
<evidence type="ECO:0000256" key="2">
    <source>
        <dbReference type="ARBA" id="ARBA00023242"/>
    </source>
</evidence>
<evidence type="ECO:0000256" key="1">
    <source>
        <dbReference type="ARBA" id="ARBA00004123"/>
    </source>
</evidence>
<evidence type="ECO:0000313" key="6">
    <source>
        <dbReference type="Proteomes" id="UP001175261"/>
    </source>
</evidence>
<dbReference type="Gene3D" id="4.10.240.10">
    <property type="entry name" value="Zn(2)-C6 fungal-type DNA-binding domain"/>
    <property type="match status" value="1"/>
</dbReference>
<dbReference type="PROSITE" id="PS00463">
    <property type="entry name" value="ZN2_CY6_FUNGAL_1"/>
    <property type="match status" value="1"/>
</dbReference>
<evidence type="ECO:0000256" key="3">
    <source>
        <dbReference type="SAM" id="MobiDB-lite"/>
    </source>
</evidence>
<dbReference type="AlphaFoldDB" id="A0AA39GI49"/>
<dbReference type="GO" id="GO:0000981">
    <property type="term" value="F:DNA-binding transcription factor activity, RNA polymerase II-specific"/>
    <property type="evidence" value="ECO:0007669"/>
    <property type="project" value="InterPro"/>
</dbReference>
<accession>A0AA39GI49</accession>
<keyword evidence="6" id="KW-1185">Reference proteome</keyword>
<feature type="compositionally biased region" description="Polar residues" evidence="3">
    <location>
        <begin position="126"/>
        <end position="172"/>
    </location>
</feature>
<dbReference type="InterPro" id="IPR021858">
    <property type="entry name" value="Fun_TF"/>
</dbReference>
<dbReference type="SMART" id="SM00066">
    <property type="entry name" value="GAL4"/>
    <property type="match status" value="1"/>
</dbReference>
<sequence>MLSSSPQTVAAAPAIPVPVPVPAPVQATKASQKILRSKKGCLTCKAKHSKCDETRPTCQRCATKGLVCGGYPSEAQWTFKHLIFQQTPGQSSNVLSSSTRPVSTTTVTEDPRQGLSSRVNQRRGSRTGSQYTQQQRRRLSNASAVTSSSLPNATSKTHGSNQKPPSAETTSQALTPVISSTAAAGPSHGEPHNPPLITSFLTDYASAFIINWFQQVCPAWSGFDSDANWNRKIAIDLWQSSAAVNSALESMSAAFLAPRNPSLRQASLRLMSRATEFIQAELQMVKNQPVLSTIPTGVMFAMFCMGTSVCWVNSRGLGLPFFRELRALLKRLNAQPMVASSRSSSELLDYFNRSMVYCDMLLAVVSDEEQTDLLEDAPPKVATHESGLARAEPDMLHPWTGISTLSSRLFAESVRLCRGSRARLRQPLSDAQVCFTATLHDSLQAQSLEEKLLTLEFNAETQQGSDTGDLATPQCHLTMTAEAYRVSALLHLYQTFPELALQRLSAATGEAGSLPPNEATLWDDWIVPLTLYLVKILEQIPPSSGSRVIQPLLYISAATGLRYSTATSAIAQSDLASSPPFSMDGEGWSWTRRRSEQPVCEFDTLTSYITNMTNSVKATASDPDPDPGVSDLSLEISRARYFIMTRLGMLETSLPPAPIVVAKELVSTIWNSYDSDLGEGLFMVHWIDVMELNDLRSMFG</sequence>
<protein>
    <recommendedName>
        <fullName evidence="4">Zn(2)-C6 fungal-type domain-containing protein</fullName>
    </recommendedName>
</protein>
<dbReference type="SUPFAM" id="SSF57701">
    <property type="entry name" value="Zn2/Cys6 DNA-binding domain"/>
    <property type="match status" value="1"/>
</dbReference>
<dbReference type="GO" id="GO:0008270">
    <property type="term" value="F:zinc ion binding"/>
    <property type="evidence" value="ECO:0007669"/>
    <property type="project" value="InterPro"/>
</dbReference>
<dbReference type="GO" id="GO:0005634">
    <property type="term" value="C:nucleus"/>
    <property type="evidence" value="ECO:0007669"/>
    <property type="project" value="UniProtKB-SubCell"/>
</dbReference>
<name>A0AA39GI49_SARSR</name>
<evidence type="ECO:0000313" key="5">
    <source>
        <dbReference type="EMBL" id="KAK0387088.1"/>
    </source>
</evidence>
<dbReference type="CDD" id="cd00067">
    <property type="entry name" value="GAL4"/>
    <property type="match status" value="1"/>
</dbReference>
<comment type="caution">
    <text evidence="5">The sequence shown here is derived from an EMBL/GenBank/DDBJ whole genome shotgun (WGS) entry which is preliminary data.</text>
</comment>
<dbReference type="Pfam" id="PF11951">
    <property type="entry name" value="Fungal_trans_2"/>
    <property type="match status" value="1"/>
</dbReference>
<proteinExistence type="predicted"/>
<evidence type="ECO:0000259" key="4">
    <source>
        <dbReference type="PROSITE" id="PS50048"/>
    </source>
</evidence>
<dbReference type="Pfam" id="PF00172">
    <property type="entry name" value="Zn_clus"/>
    <property type="match status" value="1"/>
</dbReference>
<feature type="domain" description="Zn(2)-C6 fungal-type" evidence="4">
    <location>
        <begin position="40"/>
        <end position="68"/>
    </location>
</feature>
<dbReference type="PROSITE" id="PS50048">
    <property type="entry name" value="ZN2_CY6_FUNGAL_2"/>
    <property type="match status" value="1"/>
</dbReference>
<feature type="region of interest" description="Disordered" evidence="3">
    <location>
        <begin position="88"/>
        <end position="172"/>
    </location>
</feature>
<dbReference type="GO" id="GO:0045944">
    <property type="term" value="P:positive regulation of transcription by RNA polymerase II"/>
    <property type="evidence" value="ECO:0007669"/>
    <property type="project" value="TreeGrafter"/>
</dbReference>